<evidence type="ECO:0000313" key="2">
    <source>
        <dbReference type="Proteomes" id="UP000198211"/>
    </source>
</evidence>
<gene>
    <name evidence="1" type="ORF">PHMEG_00025561</name>
</gene>
<proteinExistence type="predicted"/>
<organism evidence="1 2">
    <name type="scientific">Phytophthora megakarya</name>
    <dbReference type="NCBI Taxonomy" id="4795"/>
    <lineage>
        <taxon>Eukaryota</taxon>
        <taxon>Sar</taxon>
        <taxon>Stramenopiles</taxon>
        <taxon>Oomycota</taxon>
        <taxon>Peronosporomycetes</taxon>
        <taxon>Peronosporales</taxon>
        <taxon>Peronosporaceae</taxon>
        <taxon>Phytophthora</taxon>
    </lineage>
</organism>
<name>A0A225VBS3_9STRA</name>
<reference evidence="2" key="1">
    <citation type="submission" date="2017-03" db="EMBL/GenBank/DDBJ databases">
        <title>Phytopthora megakarya and P. palmivora, two closely related causual agents of cacao black pod achieved similar genome size and gene model numbers by different mechanisms.</title>
        <authorList>
            <person name="Ali S."/>
            <person name="Shao J."/>
            <person name="Larry D.J."/>
            <person name="Kronmiller B."/>
            <person name="Shen D."/>
            <person name="Strem M.D."/>
            <person name="Melnick R.L."/>
            <person name="Guiltinan M.J."/>
            <person name="Tyler B.M."/>
            <person name="Meinhardt L.W."/>
            <person name="Bailey B.A."/>
        </authorList>
    </citation>
    <scope>NUCLEOTIDE SEQUENCE [LARGE SCALE GENOMIC DNA]</scope>
    <source>
        <strain evidence="2">zdho120</strain>
    </source>
</reference>
<keyword evidence="2" id="KW-1185">Reference proteome</keyword>
<dbReference type="PANTHER" id="PTHR45786">
    <property type="entry name" value="DNA BINDING PROTEIN-LIKE"/>
    <property type="match status" value="1"/>
</dbReference>
<protein>
    <submittedName>
        <fullName evidence="1">Transcriptional factor B3</fullName>
    </submittedName>
</protein>
<dbReference type="EMBL" id="NBNE01005920">
    <property type="protein sequence ID" value="OWZ02815.1"/>
    <property type="molecule type" value="Genomic_DNA"/>
</dbReference>
<evidence type="ECO:0000313" key="1">
    <source>
        <dbReference type="EMBL" id="OWZ02815.1"/>
    </source>
</evidence>
<dbReference type="STRING" id="4795.A0A225VBS3"/>
<comment type="caution">
    <text evidence="1">The sequence shown here is derived from an EMBL/GenBank/DDBJ whole genome shotgun (WGS) entry which is preliminary data.</text>
</comment>
<dbReference type="Proteomes" id="UP000198211">
    <property type="component" value="Unassembled WGS sequence"/>
</dbReference>
<accession>A0A225VBS3</accession>
<dbReference type="PANTHER" id="PTHR45786:SF74">
    <property type="entry name" value="ATP-DEPENDENT DNA HELICASE"/>
    <property type="match status" value="1"/>
</dbReference>
<dbReference type="OrthoDB" id="1748060at2759"/>
<dbReference type="AlphaFoldDB" id="A0A225VBS3"/>
<sequence>MDGLDRTTFKALQMISWNRFKDPTVNEVATIIVDEFATKDRDIVVNLRGGGLQRISDLHPAYDPLQFPLLFPFGEQGWSTTV</sequence>